<dbReference type="PANTHER" id="PTHR43066">
    <property type="entry name" value="RHOMBOID-RELATED PROTEIN"/>
    <property type="match status" value="1"/>
</dbReference>
<dbReference type="GO" id="GO:0004252">
    <property type="term" value="F:serine-type endopeptidase activity"/>
    <property type="evidence" value="ECO:0007669"/>
    <property type="project" value="InterPro"/>
</dbReference>
<keyword evidence="5" id="KW-0378">Hydrolase</keyword>
<organism evidence="10 11">
    <name type="scientific">Spirochaeta lutea</name>
    <dbReference type="NCBI Taxonomy" id="1480694"/>
    <lineage>
        <taxon>Bacteria</taxon>
        <taxon>Pseudomonadati</taxon>
        <taxon>Spirochaetota</taxon>
        <taxon>Spirochaetia</taxon>
        <taxon>Spirochaetales</taxon>
        <taxon>Spirochaetaceae</taxon>
        <taxon>Spirochaeta</taxon>
    </lineage>
</organism>
<keyword evidence="11" id="KW-1185">Reference proteome</keyword>
<evidence type="ECO:0000313" key="11">
    <source>
        <dbReference type="Proteomes" id="UP000029692"/>
    </source>
</evidence>
<dbReference type="Pfam" id="PF01694">
    <property type="entry name" value="Rhomboid"/>
    <property type="match status" value="1"/>
</dbReference>
<dbReference type="eggNOG" id="COG0705">
    <property type="taxonomic scope" value="Bacteria"/>
</dbReference>
<evidence type="ECO:0000256" key="1">
    <source>
        <dbReference type="ARBA" id="ARBA00004141"/>
    </source>
</evidence>
<evidence type="ECO:0000256" key="7">
    <source>
        <dbReference type="ARBA" id="ARBA00023136"/>
    </source>
</evidence>
<dbReference type="OrthoDB" id="5419261at2"/>
<evidence type="ECO:0000256" key="5">
    <source>
        <dbReference type="ARBA" id="ARBA00022801"/>
    </source>
</evidence>
<evidence type="ECO:0000256" key="6">
    <source>
        <dbReference type="ARBA" id="ARBA00022989"/>
    </source>
</evidence>
<evidence type="ECO:0000259" key="9">
    <source>
        <dbReference type="Pfam" id="PF01694"/>
    </source>
</evidence>
<feature type="transmembrane region" description="Helical" evidence="8">
    <location>
        <begin position="87"/>
        <end position="106"/>
    </location>
</feature>
<feature type="domain" description="Peptidase S54 rhomboid" evidence="9">
    <location>
        <begin position="49"/>
        <end position="179"/>
    </location>
</feature>
<evidence type="ECO:0000256" key="2">
    <source>
        <dbReference type="ARBA" id="ARBA00009045"/>
    </source>
</evidence>
<dbReference type="SUPFAM" id="SSF144091">
    <property type="entry name" value="Rhomboid-like"/>
    <property type="match status" value="1"/>
</dbReference>
<protein>
    <submittedName>
        <fullName evidence="10">Membrane protein</fullName>
    </submittedName>
</protein>
<reference evidence="10 11" key="1">
    <citation type="submission" date="2014-05" db="EMBL/GenBank/DDBJ databases">
        <title>De novo Genome Sequence of Spirocheata sp.</title>
        <authorList>
            <person name="Shivani Y."/>
            <person name="Subhash Y."/>
            <person name="Tushar L."/>
            <person name="Sasikala C."/>
            <person name="Ramana C.V."/>
        </authorList>
    </citation>
    <scope>NUCLEOTIDE SEQUENCE [LARGE SCALE GENOMIC DNA]</scope>
    <source>
        <strain evidence="10 11">JC230</strain>
    </source>
</reference>
<dbReference type="AlphaFoldDB" id="A0A098R094"/>
<comment type="caution">
    <text evidence="10">The sequence shown here is derived from an EMBL/GenBank/DDBJ whole genome shotgun (WGS) entry which is preliminary data.</text>
</comment>
<feature type="transmembrane region" description="Helical" evidence="8">
    <location>
        <begin position="138"/>
        <end position="157"/>
    </location>
</feature>
<name>A0A098R094_9SPIO</name>
<dbReference type="STRING" id="1480694.DC28_05250"/>
<evidence type="ECO:0000256" key="8">
    <source>
        <dbReference type="SAM" id="Phobius"/>
    </source>
</evidence>
<dbReference type="Gene3D" id="1.20.1540.10">
    <property type="entry name" value="Rhomboid-like"/>
    <property type="match status" value="1"/>
</dbReference>
<feature type="transmembrane region" description="Helical" evidence="8">
    <location>
        <begin position="163"/>
        <end position="179"/>
    </location>
</feature>
<keyword evidence="6 8" id="KW-1133">Transmembrane helix</keyword>
<keyword evidence="7 8" id="KW-0472">Membrane</keyword>
<sequence length="189" mass="20302">MRITYNAPVTLTFSLSAALILVVNQTLAPGLIPRVFSVGAVMDPGAILDWLRLFTHPLGHLGWDHLLGNLAFILLLGPILEEKYGSWIFLSMIGITTVITGVLNVLVMPTGLLGASGIVFMMIVLAGMVNFKAGELPLTFILIVLLYVVKEVVSVFAEDSISQFAHLLGGACGAIFGFLRPDKKNPQIA</sequence>
<dbReference type="InterPro" id="IPR035952">
    <property type="entry name" value="Rhomboid-like_sf"/>
</dbReference>
<comment type="subcellular location">
    <subcellularLocation>
        <location evidence="1">Membrane</location>
        <topology evidence="1">Multi-pass membrane protein</topology>
    </subcellularLocation>
</comment>
<dbReference type="Proteomes" id="UP000029692">
    <property type="component" value="Unassembled WGS sequence"/>
</dbReference>
<proteinExistence type="inferred from homology"/>
<keyword evidence="4 8" id="KW-0812">Transmembrane</keyword>
<dbReference type="RefSeq" id="WP_037546531.1">
    <property type="nucleotide sequence ID" value="NZ_JNUP01000045.1"/>
</dbReference>
<feature type="transmembrane region" description="Helical" evidence="8">
    <location>
        <begin position="61"/>
        <end position="80"/>
    </location>
</feature>
<dbReference type="GO" id="GO:0006508">
    <property type="term" value="P:proteolysis"/>
    <property type="evidence" value="ECO:0007669"/>
    <property type="project" value="UniProtKB-KW"/>
</dbReference>
<evidence type="ECO:0000256" key="4">
    <source>
        <dbReference type="ARBA" id="ARBA00022692"/>
    </source>
</evidence>
<keyword evidence="3" id="KW-0645">Protease</keyword>
<evidence type="ECO:0000313" key="10">
    <source>
        <dbReference type="EMBL" id="KGE73181.1"/>
    </source>
</evidence>
<dbReference type="GO" id="GO:0016020">
    <property type="term" value="C:membrane"/>
    <property type="evidence" value="ECO:0007669"/>
    <property type="project" value="UniProtKB-SubCell"/>
</dbReference>
<feature type="transmembrane region" description="Helical" evidence="8">
    <location>
        <begin position="112"/>
        <end position="131"/>
    </location>
</feature>
<gene>
    <name evidence="10" type="ORF">DC28_05250</name>
</gene>
<dbReference type="PANTHER" id="PTHR43066:SF1">
    <property type="entry name" value="RHOMBOID PROTEIN 2"/>
    <property type="match status" value="1"/>
</dbReference>
<dbReference type="InterPro" id="IPR022764">
    <property type="entry name" value="Peptidase_S54_rhomboid_dom"/>
</dbReference>
<comment type="similarity">
    <text evidence="2">Belongs to the peptidase S54 family.</text>
</comment>
<dbReference type="EMBL" id="JNUP01000045">
    <property type="protein sequence ID" value="KGE73181.1"/>
    <property type="molecule type" value="Genomic_DNA"/>
</dbReference>
<evidence type="ECO:0000256" key="3">
    <source>
        <dbReference type="ARBA" id="ARBA00022670"/>
    </source>
</evidence>
<accession>A0A098R094</accession>